<dbReference type="InterPro" id="IPR007560">
    <property type="entry name" value="Restrct_endonuc_IV_Mrr"/>
</dbReference>
<dbReference type="InterPro" id="IPR011335">
    <property type="entry name" value="Restrct_endonuc-II-like"/>
</dbReference>
<evidence type="ECO:0000259" key="1">
    <source>
        <dbReference type="Pfam" id="PF04471"/>
    </source>
</evidence>
<sequence>MSDKANKEWILPASIPFENLKRRDLEECVYWLLDAMGAKDLEWRTGGSGDGTADGGRDLEAHFYTPGADGEVESQKWWIECKGRKGTVESSEVKSAVNNALAIEGLDYVVIATNTQFSNPTRDWVKEWQAKHPRPRVKLWDHSQLERYLSRHPDVVLRLFSEALSSQGRFQAMESRFWNKLEFVTPKALADLWKVRREIELTGMGLFAAVVNEFANGNITHRPWGAFPDAPSLVGVLQTGLLNVSYLMMRSVKGGVDLKPVCRALAYLILTALDVLPAQNVAQLVTDSVFRGKADEMPEHVQQFLLMPIADQLLSEMQDVCSSDCRRMSCTDRSVLTDDKDEIDEYWLRLESDGLKEAGERRSVRIEFFDAPCVVGFPVDKERHCPLFLIEPSVKNTEELLAIIKRVAAFRKAQAAQKREEEKQKEIERVAQIAQKPLA</sequence>
<dbReference type="InterPro" id="IPR052906">
    <property type="entry name" value="Type_IV_Methyl-Rstrct_Enzyme"/>
</dbReference>
<reference evidence="2" key="1">
    <citation type="submission" date="2021-11" db="EMBL/GenBank/DDBJ databases">
        <title>Australian commercial rhizobial inoculants.</title>
        <authorList>
            <person name="Kohlmeier M.G."/>
            <person name="O'Hara G.W."/>
            <person name="Colombi E."/>
            <person name="Ramsay J.P."/>
            <person name="Terpolilli J."/>
        </authorList>
    </citation>
    <scope>NUCLEOTIDE SEQUENCE</scope>
    <source>
        <strain evidence="2">CC829</strain>
    </source>
</reference>
<dbReference type="EMBL" id="CP088100">
    <property type="protein sequence ID" value="UFW90490.1"/>
    <property type="molecule type" value="Genomic_DNA"/>
</dbReference>
<dbReference type="PANTHER" id="PTHR30015">
    <property type="entry name" value="MRR RESTRICTION SYSTEM PROTEIN"/>
    <property type="match status" value="1"/>
</dbReference>
<keyword evidence="3" id="KW-1185">Reference proteome</keyword>
<protein>
    <submittedName>
        <fullName evidence="2">Restriction endonuclease</fullName>
    </submittedName>
</protein>
<keyword evidence="2" id="KW-0378">Hydrolase</keyword>
<keyword evidence="2" id="KW-0255">Endonuclease</keyword>
<organism evidence="2 3">
    <name type="scientific">Bradyrhizobium barranii</name>
    <dbReference type="NCBI Taxonomy" id="2992140"/>
    <lineage>
        <taxon>Bacteria</taxon>
        <taxon>Pseudomonadati</taxon>
        <taxon>Pseudomonadota</taxon>
        <taxon>Alphaproteobacteria</taxon>
        <taxon>Hyphomicrobiales</taxon>
        <taxon>Nitrobacteraceae</taxon>
        <taxon>Bradyrhizobium</taxon>
    </lineage>
</organism>
<feature type="domain" description="Restriction endonuclease type IV Mrr" evidence="1">
    <location>
        <begin position="19"/>
        <end position="147"/>
    </location>
</feature>
<dbReference type="RefSeq" id="WP_231144666.1">
    <property type="nucleotide sequence ID" value="NZ_CP088100.1"/>
</dbReference>
<name>A0ABY3QWS3_9BRAD</name>
<keyword evidence="2" id="KW-0540">Nuclease</keyword>
<evidence type="ECO:0000313" key="2">
    <source>
        <dbReference type="EMBL" id="UFW90490.1"/>
    </source>
</evidence>
<evidence type="ECO:0000313" key="3">
    <source>
        <dbReference type="Proteomes" id="UP001430990"/>
    </source>
</evidence>
<proteinExistence type="predicted"/>
<dbReference type="Pfam" id="PF04471">
    <property type="entry name" value="Mrr_cat"/>
    <property type="match status" value="1"/>
</dbReference>
<gene>
    <name evidence="2" type="ORF">BjapCC829_18920</name>
</gene>
<dbReference type="PANTHER" id="PTHR30015:SF7">
    <property type="entry name" value="TYPE IV METHYL-DIRECTED RESTRICTION ENZYME ECOKMRR"/>
    <property type="match status" value="1"/>
</dbReference>
<dbReference type="Proteomes" id="UP001430990">
    <property type="component" value="Chromosome"/>
</dbReference>
<dbReference type="SUPFAM" id="SSF52980">
    <property type="entry name" value="Restriction endonuclease-like"/>
    <property type="match status" value="1"/>
</dbReference>
<accession>A0ABY3QWS3</accession>
<dbReference type="GO" id="GO:0004519">
    <property type="term" value="F:endonuclease activity"/>
    <property type="evidence" value="ECO:0007669"/>
    <property type="project" value="UniProtKB-KW"/>
</dbReference>